<dbReference type="Proteomes" id="UP000191672">
    <property type="component" value="Unassembled WGS sequence"/>
</dbReference>
<gene>
    <name evidence="7" type="ORF">PENANT_c035G10284</name>
</gene>
<organism evidence="7 8">
    <name type="scientific">Penicillium antarcticum</name>
    <dbReference type="NCBI Taxonomy" id="416450"/>
    <lineage>
        <taxon>Eukaryota</taxon>
        <taxon>Fungi</taxon>
        <taxon>Dikarya</taxon>
        <taxon>Ascomycota</taxon>
        <taxon>Pezizomycotina</taxon>
        <taxon>Eurotiomycetes</taxon>
        <taxon>Eurotiomycetidae</taxon>
        <taxon>Eurotiales</taxon>
        <taxon>Aspergillaceae</taxon>
        <taxon>Penicillium</taxon>
    </lineage>
</organism>
<comment type="catalytic activity">
    <reaction evidence="3">
        <text>a nitrile + 2 H2O = a carboxylate + NH4(+)</text>
        <dbReference type="Rhea" id="RHEA:21724"/>
        <dbReference type="ChEBI" id="CHEBI:15377"/>
        <dbReference type="ChEBI" id="CHEBI:18379"/>
        <dbReference type="ChEBI" id="CHEBI:28938"/>
        <dbReference type="ChEBI" id="CHEBI:29067"/>
        <dbReference type="EC" id="3.5.5.1"/>
    </reaction>
</comment>
<accession>A0A1V6PTZ7</accession>
<sequence>MSVSSSSQVRVAVTQAEPVWLDLDATVDKTCTLIAEAAANGAQLVAFPECWIPGYPAWIWTRPIDQYLTTLYMQNSLKVESPQMARIIECAETNRITVCISFSENIHHSLYIAQATIGSNGKILNLRKKMKATHMERTIFGDSLGDCLHSVVETPVGRVGALSCWEHVQPLLKYNTYLQREQIHIAAWPPLFNHDGGGGLYSMSSQGTVPMRPTLLCTDALARTYAIESQSFVLHTTAVLSQSGIDRMNTKTGAIMNRPGGGFSAVYGPDGRKVSTPLPETEEGIVYADLDLNDICKSRSFLDVCGHYSRPDLLWLGIEGGIQKHANVQGNVICQSQSGLQTKDSDSDLVKPAIFGIEDSGNRVEAEFHTQ</sequence>
<keyword evidence="2" id="KW-0378">Hydrolase</keyword>
<dbReference type="GO" id="GO:0016836">
    <property type="term" value="F:hydro-lyase activity"/>
    <property type="evidence" value="ECO:0007669"/>
    <property type="project" value="UniProtKB-ARBA"/>
</dbReference>
<feature type="active site" description="Proton acceptor" evidence="5">
    <location>
        <position position="49"/>
    </location>
</feature>
<evidence type="ECO:0000313" key="8">
    <source>
        <dbReference type="Proteomes" id="UP000191672"/>
    </source>
</evidence>
<dbReference type="AlphaFoldDB" id="A0A1V6PTZ7"/>
<evidence type="ECO:0000313" key="7">
    <source>
        <dbReference type="EMBL" id="OQD80504.1"/>
    </source>
</evidence>
<comment type="similarity">
    <text evidence="1">Belongs to the carbon-nitrogen hydrolase superfamily. Nitrilase family.</text>
</comment>
<keyword evidence="8" id="KW-1185">Reference proteome</keyword>
<proteinExistence type="inferred from homology"/>
<dbReference type="InterPro" id="IPR036526">
    <property type="entry name" value="C-N_Hydrolase_sf"/>
</dbReference>
<evidence type="ECO:0000256" key="2">
    <source>
        <dbReference type="ARBA" id="ARBA00022801"/>
    </source>
</evidence>
<dbReference type="EC" id="3.5.5.1" evidence="4"/>
<dbReference type="InterPro" id="IPR003010">
    <property type="entry name" value="C-N_Hydrolase"/>
</dbReference>
<evidence type="ECO:0000259" key="6">
    <source>
        <dbReference type="PROSITE" id="PS50263"/>
    </source>
</evidence>
<comment type="caution">
    <text evidence="7">The sequence shown here is derived from an EMBL/GenBank/DDBJ whole genome shotgun (WGS) entry which is preliminary data.</text>
</comment>
<dbReference type="STRING" id="416450.A0A1V6PTZ7"/>
<dbReference type="InterPro" id="IPR000132">
    <property type="entry name" value="Nitrilase/CN_hydratase_CS"/>
</dbReference>
<dbReference type="PROSITE" id="PS50263">
    <property type="entry name" value="CN_HYDROLASE"/>
    <property type="match status" value="1"/>
</dbReference>
<dbReference type="EMBL" id="MDYN01000035">
    <property type="protein sequence ID" value="OQD80504.1"/>
    <property type="molecule type" value="Genomic_DNA"/>
</dbReference>
<name>A0A1V6PTZ7_9EURO</name>
<dbReference type="SUPFAM" id="SSF56317">
    <property type="entry name" value="Carbon-nitrogen hydrolase"/>
    <property type="match status" value="1"/>
</dbReference>
<protein>
    <recommendedName>
        <fullName evidence="4">nitrilase</fullName>
        <ecNumber evidence="4">3.5.5.1</ecNumber>
    </recommendedName>
</protein>
<evidence type="ECO:0000256" key="5">
    <source>
        <dbReference type="PROSITE-ProRule" id="PRU10139"/>
    </source>
</evidence>
<dbReference type="PROSITE" id="PS00920">
    <property type="entry name" value="NITRIL_CHT_1"/>
    <property type="match status" value="1"/>
</dbReference>
<dbReference type="InterPro" id="IPR044149">
    <property type="entry name" value="Nitrilases_CHs"/>
</dbReference>
<dbReference type="CDD" id="cd07564">
    <property type="entry name" value="nitrilases_CHs"/>
    <property type="match status" value="1"/>
</dbReference>
<reference evidence="8" key="1">
    <citation type="journal article" date="2017" name="Nat. Microbiol.">
        <title>Global analysis of biosynthetic gene clusters reveals vast potential of secondary metabolite production in Penicillium species.</title>
        <authorList>
            <person name="Nielsen J.C."/>
            <person name="Grijseels S."/>
            <person name="Prigent S."/>
            <person name="Ji B."/>
            <person name="Dainat J."/>
            <person name="Nielsen K.F."/>
            <person name="Frisvad J.C."/>
            <person name="Workman M."/>
            <person name="Nielsen J."/>
        </authorList>
    </citation>
    <scope>NUCLEOTIDE SEQUENCE [LARGE SCALE GENOMIC DNA]</scope>
    <source>
        <strain evidence="8">IBT 31811</strain>
    </source>
</reference>
<dbReference type="Gene3D" id="3.60.110.10">
    <property type="entry name" value="Carbon-nitrogen hydrolase"/>
    <property type="match status" value="1"/>
</dbReference>
<evidence type="ECO:0000256" key="1">
    <source>
        <dbReference type="ARBA" id="ARBA00008129"/>
    </source>
</evidence>
<evidence type="ECO:0000256" key="3">
    <source>
        <dbReference type="ARBA" id="ARBA00036406"/>
    </source>
</evidence>
<feature type="domain" description="CN hydrolase" evidence="6">
    <location>
        <begin position="9"/>
        <end position="292"/>
    </location>
</feature>
<dbReference type="PANTHER" id="PTHR46044:SF14">
    <property type="entry name" value="ARYLACETONITRILASE"/>
    <property type="match status" value="1"/>
</dbReference>
<dbReference type="PANTHER" id="PTHR46044">
    <property type="entry name" value="NITRILASE"/>
    <property type="match status" value="1"/>
</dbReference>
<dbReference type="Pfam" id="PF00795">
    <property type="entry name" value="CN_hydrolase"/>
    <property type="match status" value="1"/>
</dbReference>
<dbReference type="PROSITE" id="PS00921">
    <property type="entry name" value="NITRIL_CHT_2"/>
    <property type="match status" value="1"/>
</dbReference>
<evidence type="ECO:0000256" key="4">
    <source>
        <dbReference type="ARBA" id="ARBA00039045"/>
    </source>
</evidence>
<dbReference type="GO" id="GO:0000257">
    <property type="term" value="F:nitrilase activity"/>
    <property type="evidence" value="ECO:0007669"/>
    <property type="project" value="UniProtKB-EC"/>
</dbReference>